<evidence type="ECO:0000313" key="3">
    <source>
        <dbReference type="Proteomes" id="UP000585638"/>
    </source>
</evidence>
<dbReference type="Proteomes" id="UP000585638">
    <property type="component" value="Unassembled WGS sequence"/>
</dbReference>
<dbReference type="EMBL" id="JACHIR010000001">
    <property type="protein sequence ID" value="MBB5892786.1"/>
    <property type="molecule type" value="Genomic_DNA"/>
</dbReference>
<sequence>MPDELKTSKHRRELLELVAKLCEARRPDGVASIATRVGWVLNKAALHFALAAACVAMAELYSVEAKAVRRQLKDNRPDLVAGRHAAKALGPAELAGLLSGLGAEPELVDEKAHWYAARLAVLEALTKKFKQGADWERSIAQGQQRRGDSLMVGRAS</sequence>
<dbReference type="RefSeq" id="WP_184863740.1">
    <property type="nucleotide sequence ID" value="NZ_BAAAWY010000001.1"/>
</dbReference>
<accession>A0A7W9NI25</accession>
<name>A0A7W9NI25_9PSEU</name>
<protein>
    <submittedName>
        <fullName evidence="2">Uncharacterized protein</fullName>
    </submittedName>
</protein>
<proteinExistence type="predicted"/>
<organism evidence="2 3">
    <name type="scientific">Kutzneria kofuensis</name>
    <dbReference type="NCBI Taxonomy" id="103725"/>
    <lineage>
        <taxon>Bacteria</taxon>
        <taxon>Bacillati</taxon>
        <taxon>Actinomycetota</taxon>
        <taxon>Actinomycetes</taxon>
        <taxon>Pseudonocardiales</taxon>
        <taxon>Pseudonocardiaceae</taxon>
        <taxon>Kutzneria</taxon>
    </lineage>
</organism>
<keyword evidence="3" id="KW-1185">Reference proteome</keyword>
<comment type="caution">
    <text evidence="2">The sequence shown here is derived from an EMBL/GenBank/DDBJ whole genome shotgun (WGS) entry which is preliminary data.</text>
</comment>
<reference evidence="2 3" key="1">
    <citation type="submission" date="2020-08" db="EMBL/GenBank/DDBJ databases">
        <title>Sequencing the genomes of 1000 actinobacteria strains.</title>
        <authorList>
            <person name="Klenk H.-P."/>
        </authorList>
    </citation>
    <scope>NUCLEOTIDE SEQUENCE [LARGE SCALE GENOMIC DNA]</scope>
    <source>
        <strain evidence="2 3">DSM 43851</strain>
    </source>
</reference>
<gene>
    <name evidence="1" type="ORF">BJ998_003982</name>
    <name evidence="2" type="ORF">BJ998_004380</name>
</gene>
<evidence type="ECO:0000313" key="2">
    <source>
        <dbReference type="EMBL" id="MBB5893184.1"/>
    </source>
</evidence>
<evidence type="ECO:0000313" key="1">
    <source>
        <dbReference type="EMBL" id="MBB5892786.1"/>
    </source>
</evidence>
<dbReference type="AlphaFoldDB" id="A0A7W9NI25"/>
<dbReference type="EMBL" id="JACHIR010000001">
    <property type="protein sequence ID" value="MBB5893184.1"/>
    <property type="molecule type" value="Genomic_DNA"/>
</dbReference>